<keyword evidence="2" id="KW-1185">Reference proteome</keyword>
<proteinExistence type="predicted"/>
<gene>
    <name evidence="1" type="ORF">RPERSI_LOCUS17033</name>
</gene>
<reference evidence="1" key="1">
    <citation type="submission" date="2021-06" db="EMBL/GenBank/DDBJ databases">
        <authorList>
            <person name="Kallberg Y."/>
            <person name="Tangrot J."/>
            <person name="Rosling A."/>
        </authorList>
    </citation>
    <scope>NUCLEOTIDE SEQUENCE</scope>
    <source>
        <strain evidence="1">MA461A</strain>
    </source>
</reference>
<name>A0ACA9R486_9GLOM</name>
<comment type="caution">
    <text evidence="1">The sequence shown here is derived from an EMBL/GenBank/DDBJ whole genome shotgun (WGS) entry which is preliminary data.</text>
</comment>
<feature type="non-terminal residue" evidence="1">
    <location>
        <position position="1"/>
    </location>
</feature>
<protein>
    <submittedName>
        <fullName evidence="1">30149_t:CDS:1</fullName>
    </submittedName>
</protein>
<dbReference type="Proteomes" id="UP000789920">
    <property type="component" value="Unassembled WGS sequence"/>
</dbReference>
<sequence length="191" mass="21410">KMNSLSTFLHTELLQIVDETKRRHSEIKEAAEKSIIIVRSLIEQPDINVSKGEKFSHNSFWILILDLSSCLHKLISHRAVPEFSIKTIIKILNDLVFQGVEVQLKILQTIPPLLNNYQSLQGDLLIDALLICFHLHDSKAVVVSNTAAATLRQLVIDVFEKILLEDEINDKGAINPSSNARLSLNGNVLSL</sequence>
<accession>A0ACA9R486</accession>
<organism evidence="1 2">
    <name type="scientific">Racocetra persica</name>
    <dbReference type="NCBI Taxonomy" id="160502"/>
    <lineage>
        <taxon>Eukaryota</taxon>
        <taxon>Fungi</taxon>
        <taxon>Fungi incertae sedis</taxon>
        <taxon>Mucoromycota</taxon>
        <taxon>Glomeromycotina</taxon>
        <taxon>Glomeromycetes</taxon>
        <taxon>Diversisporales</taxon>
        <taxon>Gigasporaceae</taxon>
        <taxon>Racocetra</taxon>
    </lineage>
</organism>
<feature type="non-terminal residue" evidence="1">
    <location>
        <position position="191"/>
    </location>
</feature>
<evidence type="ECO:0000313" key="2">
    <source>
        <dbReference type="Proteomes" id="UP000789920"/>
    </source>
</evidence>
<dbReference type="EMBL" id="CAJVQC010043059">
    <property type="protein sequence ID" value="CAG8776680.1"/>
    <property type="molecule type" value="Genomic_DNA"/>
</dbReference>
<evidence type="ECO:0000313" key="1">
    <source>
        <dbReference type="EMBL" id="CAG8776680.1"/>
    </source>
</evidence>